<dbReference type="Proteomes" id="UP001331761">
    <property type="component" value="Unassembled WGS sequence"/>
</dbReference>
<feature type="transmembrane region" description="Helical" evidence="1">
    <location>
        <begin position="128"/>
        <end position="159"/>
    </location>
</feature>
<evidence type="ECO:0000256" key="1">
    <source>
        <dbReference type="SAM" id="Phobius"/>
    </source>
</evidence>
<dbReference type="GO" id="GO:0030001">
    <property type="term" value="P:metal ion transport"/>
    <property type="evidence" value="ECO:0007669"/>
    <property type="project" value="TreeGrafter"/>
</dbReference>
<keyword evidence="1" id="KW-0472">Membrane</keyword>
<evidence type="ECO:0000313" key="2">
    <source>
        <dbReference type="EMBL" id="KAK5984122.1"/>
    </source>
</evidence>
<dbReference type="GO" id="GO:0005886">
    <property type="term" value="C:plasma membrane"/>
    <property type="evidence" value="ECO:0007669"/>
    <property type="project" value="TreeGrafter"/>
</dbReference>
<comment type="caution">
    <text evidence="2">The sequence shown here is derived from an EMBL/GenBank/DDBJ whole genome shotgun (WGS) entry which is preliminary data.</text>
</comment>
<keyword evidence="1" id="KW-1133">Transmembrane helix</keyword>
<dbReference type="InterPro" id="IPR050927">
    <property type="entry name" value="TRPM"/>
</dbReference>
<evidence type="ECO:0008006" key="4">
    <source>
        <dbReference type="Google" id="ProtNLM"/>
    </source>
</evidence>
<keyword evidence="1" id="KW-0812">Transmembrane</keyword>
<dbReference type="AlphaFoldDB" id="A0AAN8IWJ9"/>
<name>A0AAN8IWJ9_TRICO</name>
<reference evidence="2 3" key="1">
    <citation type="submission" date="2019-10" db="EMBL/GenBank/DDBJ databases">
        <title>Assembly and Annotation for the nematode Trichostrongylus colubriformis.</title>
        <authorList>
            <person name="Martin J."/>
        </authorList>
    </citation>
    <scope>NUCLEOTIDE SEQUENCE [LARGE SCALE GENOMIC DNA]</scope>
    <source>
        <strain evidence="2">G859</strain>
        <tissue evidence="2">Whole worm</tissue>
    </source>
</reference>
<proteinExistence type="predicted"/>
<organism evidence="2 3">
    <name type="scientific">Trichostrongylus colubriformis</name>
    <name type="common">Black scour worm</name>
    <dbReference type="NCBI Taxonomy" id="6319"/>
    <lineage>
        <taxon>Eukaryota</taxon>
        <taxon>Metazoa</taxon>
        <taxon>Ecdysozoa</taxon>
        <taxon>Nematoda</taxon>
        <taxon>Chromadorea</taxon>
        <taxon>Rhabditida</taxon>
        <taxon>Rhabditina</taxon>
        <taxon>Rhabditomorpha</taxon>
        <taxon>Strongyloidea</taxon>
        <taxon>Trichostrongylidae</taxon>
        <taxon>Trichostrongylus</taxon>
    </lineage>
</organism>
<evidence type="ECO:0000313" key="3">
    <source>
        <dbReference type="Proteomes" id="UP001331761"/>
    </source>
</evidence>
<dbReference type="EMBL" id="WIXE01003242">
    <property type="protein sequence ID" value="KAK5984122.1"/>
    <property type="molecule type" value="Genomic_DNA"/>
</dbReference>
<dbReference type="PANTHER" id="PTHR13800:SF43">
    <property type="entry name" value="ION_TRANS DOMAIN-CONTAINING PROTEIN"/>
    <property type="match status" value="1"/>
</dbReference>
<gene>
    <name evidence="2" type="ORF">GCK32_012612</name>
</gene>
<protein>
    <recommendedName>
        <fullName evidence="4">Ion transport domain-containing protein</fullName>
    </recommendedName>
</protein>
<sequence length="276" mass="32124">MAEEYVVRSNHSLAWMMFQNGAFEIFGEVDEEDKIGTVTGCADTSWQSVWTSNTSDMRCLFRTALIPITVFTYMLIASIMLVNLLTALLSKEYEEVSGGGSAVYWKYENYFLLATYESKLWLPPPLSLLYYTLHFIPFLLRVFSFFLCIFCTCCSNFVIKKNPFSFIPDWLNRLFRAVEGRPWGTLKQMRRHIHDRSDLEEIRKLVPIESTSQNEDASPEERIRHAQALFEKIFRILMDCVNEETGQIRTRANTAMEELQQLSQSVYNSFPNLQSM</sequence>
<dbReference type="PANTHER" id="PTHR13800">
    <property type="entry name" value="TRANSIENT RECEPTOR POTENTIAL CATION CHANNEL, SUBFAMILY M, MEMBER 6"/>
    <property type="match status" value="1"/>
</dbReference>
<accession>A0AAN8IWJ9</accession>
<dbReference type="GO" id="GO:0005261">
    <property type="term" value="F:monoatomic cation channel activity"/>
    <property type="evidence" value="ECO:0007669"/>
    <property type="project" value="TreeGrafter"/>
</dbReference>
<feature type="transmembrane region" description="Helical" evidence="1">
    <location>
        <begin position="64"/>
        <end position="89"/>
    </location>
</feature>
<keyword evidence="3" id="KW-1185">Reference proteome</keyword>